<proteinExistence type="predicted"/>
<accession>A0A0E9VAC9</accession>
<evidence type="ECO:0000256" key="1">
    <source>
        <dbReference type="SAM" id="MobiDB-lite"/>
    </source>
</evidence>
<reference evidence="2" key="1">
    <citation type="submission" date="2014-11" db="EMBL/GenBank/DDBJ databases">
        <authorList>
            <person name="Amaro Gonzalez C."/>
        </authorList>
    </citation>
    <scope>NUCLEOTIDE SEQUENCE</scope>
</reference>
<reference evidence="2" key="2">
    <citation type="journal article" date="2015" name="Fish Shellfish Immunol.">
        <title>Early steps in the European eel (Anguilla anguilla)-Vibrio vulnificus interaction in the gills: Role of the RtxA13 toxin.</title>
        <authorList>
            <person name="Callol A."/>
            <person name="Pajuelo D."/>
            <person name="Ebbesson L."/>
            <person name="Teles M."/>
            <person name="MacKenzie S."/>
            <person name="Amaro C."/>
        </authorList>
    </citation>
    <scope>NUCLEOTIDE SEQUENCE</scope>
</reference>
<name>A0A0E9VAC9_ANGAN</name>
<dbReference type="EMBL" id="GBXM01035423">
    <property type="protein sequence ID" value="JAH73154.1"/>
    <property type="molecule type" value="Transcribed_RNA"/>
</dbReference>
<dbReference type="EMBL" id="GBXM01033513">
    <property type="protein sequence ID" value="JAH75064.1"/>
    <property type="molecule type" value="Transcribed_RNA"/>
</dbReference>
<dbReference type="AlphaFoldDB" id="A0A0E9VAC9"/>
<organism evidence="2">
    <name type="scientific">Anguilla anguilla</name>
    <name type="common">European freshwater eel</name>
    <name type="synonym">Muraena anguilla</name>
    <dbReference type="NCBI Taxonomy" id="7936"/>
    <lineage>
        <taxon>Eukaryota</taxon>
        <taxon>Metazoa</taxon>
        <taxon>Chordata</taxon>
        <taxon>Craniata</taxon>
        <taxon>Vertebrata</taxon>
        <taxon>Euteleostomi</taxon>
        <taxon>Actinopterygii</taxon>
        <taxon>Neopterygii</taxon>
        <taxon>Teleostei</taxon>
        <taxon>Anguilliformes</taxon>
        <taxon>Anguillidae</taxon>
        <taxon>Anguilla</taxon>
    </lineage>
</organism>
<feature type="compositionally biased region" description="Basic and acidic residues" evidence="1">
    <location>
        <begin position="1"/>
        <end position="18"/>
    </location>
</feature>
<sequence>MSNDAERGPASEHTDTDHRHQKHFSIRPGERQRLITATWGTVNKDIKSHPWENEQPHDTILQ</sequence>
<evidence type="ECO:0000313" key="2">
    <source>
        <dbReference type="EMBL" id="JAH75064.1"/>
    </source>
</evidence>
<protein>
    <submittedName>
        <fullName evidence="2">Uncharacterized protein</fullName>
    </submittedName>
</protein>
<feature type="region of interest" description="Disordered" evidence="1">
    <location>
        <begin position="1"/>
        <end position="32"/>
    </location>
</feature>